<dbReference type="AlphaFoldDB" id="A0A1I8J417"/>
<reference evidence="3" key="1">
    <citation type="submission" date="2016-11" db="UniProtKB">
        <authorList>
            <consortium name="WormBaseParasite"/>
        </authorList>
    </citation>
    <scope>IDENTIFICATION</scope>
</reference>
<sequence>MDQSNGGPLSNGPMSNGPMSNGPMSNMSANLSENGFGQRNRRLEDWQLPTILYFLAFHKKRFRFPRIRLTDLERVLDNPDAGVLRDILARILRVMRGGDPNVTMQNAEQQLALYFQEKRPQIAKQLSASKLDDLGFESKTRLLKKVIDYLNDDLIPNWEMEMRYDSQQQDDCGAINCGADRRNRRHFYLDDHRLYRQRFDLDDSIGGGGGGSSGGPCSVGSVGSGCGGGASPPASQQAYEMVVGPCAEDWEKFTNDMLASKNENERDLGAAPSTPVSASAGSYQQQQNSLSASSAPPATASMSAPASVGGCAAAQVQQQQALMRDARHPMSPMYNQHYHQQQLPYQQHHQTLHHQQYPDYYSQQSVSCYPGSRSDLPDLSQQFGPSDCFAPASNTRPSYPHQPATCQALHPQHHQSSPQLYYPNPSGAPAVRVFTSHMANDCARQCLSSPSLKPDKWHQACVERMTSQQQAPAVTPEQLRKREEKIQRIKQIGQSVGLSAAAAAVEQPPPPPPHSAVSSAVQSGAAAAAAAAAVA</sequence>
<feature type="region of interest" description="Disordered" evidence="1">
    <location>
        <begin position="392"/>
        <end position="419"/>
    </location>
</feature>
<dbReference type="WBParaSite" id="maker-uti_cns_0045749-snap-gene-0.18-mRNA-1">
    <property type="protein sequence ID" value="maker-uti_cns_0045749-snap-gene-0.18-mRNA-1"/>
    <property type="gene ID" value="maker-uti_cns_0045749-snap-gene-0.18"/>
</dbReference>
<accession>A0A1I8J417</accession>
<dbReference type="Proteomes" id="UP000095280">
    <property type="component" value="Unplaced"/>
</dbReference>
<evidence type="ECO:0000313" key="3">
    <source>
        <dbReference type="WBParaSite" id="maker-uti_cns_0045749-snap-gene-0.18-mRNA-1"/>
    </source>
</evidence>
<name>A0A1I8J417_9PLAT</name>
<evidence type="ECO:0000313" key="2">
    <source>
        <dbReference type="Proteomes" id="UP000095280"/>
    </source>
</evidence>
<evidence type="ECO:0000256" key="1">
    <source>
        <dbReference type="SAM" id="MobiDB-lite"/>
    </source>
</evidence>
<feature type="compositionally biased region" description="Polar residues" evidence="1">
    <location>
        <begin position="274"/>
        <end position="290"/>
    </location>
</feature>
<organism evidence="2 3">
    <name type="scientific">Macrostomum lignano</name>
    <dbReference type="NCBI Taxonomy" id="282301"/>
    <lineage>
        <taxon>Eukaryota</taxon>
        <taxon>Metazoa</taxon>
        <taxon>Spiralia</taxon>
        <taxon>Lophotrochozoa</taxon>
        <taxon>Platyhelminthes</taxon>
        <taxon>Rhabditophora</taxon>
        <taxon>Macrostomorpha</taxon>
        <taxon>Macrostomida</taxon>
        <taxon>Macrostomidae</taxon>
        <taxon>Macrostomum</taxon>
    </lineage>
</organism>
<proteinExistence type="predicted"/>
<keyword evidence="2" id="KW-1185">Reference proteome</keyword>
<protein>
    <submittedName>
        <fullName evidence="3">Histone acetyltransferase</fullName>
    </submittedName>
</protein>
<feature type="region of interest" description="Disordered" evidence="1">
    <location>
        <begin position="497"/>
        <end position="522"/>
    </location>
</feature>
<feature type="region of interest" description="Disordered" evidence="1">
    <location>
        <begin position="264"/>
        <end position="305"/>
    </location>
</feature>
<feature type="region of interest" description="Disordered" evidence="1">
    <location>
        <begin position="1"/>
        <end position="33"/>
    </location>
</feature>
<feature type="compositionally biased region" description="Low complexity" evidence="1">
    <location>
        <begin position="291"/>
        <end position="305"/>
    </location>
</feature>